<dbReference type="Proteomes" id="UP000271889">
    <property type="component" value="Unassembled WGS sequence"/>
</dbReference>
<feature type="compositionally biased region" description="Polar residues" evidence="1">
    <location>
        <begin position="25"/>
        <end position="37"/>
    </location>
</feature>
<protein>
    <submittedName>
        <fullName evidence="2">Uncharacterized protein</fullName>
    </submittedName>
</protein>
<dbReference type="OrthoDB" id="5877342at2759"/>
<organism evidence="2 3">
    <name type="scientific">Cylicostephanus goldi</name>
    <name type="common">Nematode worm</name>
    <dbReference type="NCBI Taxonomy" id="71465"/>
    <lineage>
        <taxon>Eukaryota</taxon>
        <taxon>Metazoa</taxon>
        <taxon>Ecdysozoa</taxon>
        <taxon>Nematoda</taxon>
        <taxon>Chromadorea</taxon>
        <taxon>Rhabditida</taxon>
        <taxon>Rhabditina</taxon>
        <taxon>Rhabditomorpha</taxon>
        <taxon>Strongyloidea</taxon>
        <taxon>Strongylidae</taxon>
        <taxon>Cylicostephanus</taxon>
    </lineage>
</organism>
<reference evidence="2 3" key="1">
    <citation type="submission" date="2018-11" db="EMBL/GenBank/DDBJ databases">
        <authorList>
            <consortium name="Pathogen Informatics"/>
        </authorList>
    </citation>
    <scope>NUCLEOTIDE SEQUENCE [LARGE SCALE GENOMIC DNA]</scope>
</reference>
<evidence type="ECO:0000313" key="2">
    <source>
        <dbReference type="EMBL" id="VDK81985.1"/>
    </source>
</evidence>
<gene>
    <name evidence="2" type="ORF">CGOC_LOCUS7903</name>
</gene>
<keyword evidence="3" id="KW-1185">Reference proteome</keyword>
<feature type="region of interest" description="Disordered" evidence="1">
    <location>
        <begin position="1"/>
        <end position="41"/>
    </location>
</feature>
<dbReference type="EMBL" id="UYRV01028128">
    <property type="protein sequence ID" value="VDK81985.1"/>
    <property type="molecule type" value="Genomic_DNA"/>
</dbReference>
<dbReference type="AlphaFoldDB" id="A0A3P6TLV1"/>
<feature type="compositionally biased region" description="Polar residues" evidence="1">
    <location>
        <begin position="1"/>
        <end position="10"/>
    </location>
</feature>
<name>A0A3P6TLV1_CYLGO</name>
<evidence type="ECO:0000256" key="1">
    <source>
        <dbReference type="SAM" id="MobiDB-lite"/>
    </source>
</evidence>
<evidence type="ECO:0000313" key="3">
    <source>
        <dbReference type="Proteomes" id="UP000271889"/>
    </source>
</evidence>
<accession>A0A3P6TLV1</accession>
<sequence>MRAQFRTAQKGQDACSMELKKPAITTKTDGSNETLPSLENPHRFLKNRLSAEDFPEDKTQAEEVAPHGDRRLVSASAGKWIPYPEVKEPTITQRKRRTAQLEQDKQKKIAEGFYQTRSDIDDTLDQVESLEMEKSSTARFKWPRILASFRK</sequence>
<proteinExistence type="predicted"/>